<feature type="compositionally biased region" description="Basic and acidic residues" evidence="6">
    <location>
        <begin position="154"/>
        <end position="168"/>
    </location>
</feature>
<keyword evidence="7" id="KW-0808">Transferase</keyword>
<name>A0A1X2H2U3_SYNRA</name>
<gene>
    <name evidence="7" type="ORF">BCR43DRAFT_497795</name>
</gene>
<proteinExistence type="inferred from homology"/>
<feature type="compositionally biased region" description="Basic and acidic residues" evidence="6">
    <location>
        <begin position="219"/>
        <end position="236"/>
    </location>
</feature>
<dbReference type="InterPro" id="IPR019340">
    <property type="entry name" value="Histone_AcTrfase_su3"/>
</dbReference>
<evidence type="ECO:0000256" key="5">
    <source>
        <dbReference type="ARBA" id="ARBA00023242"/>
    </source>
</evidence>
<keyword evidence="8" id="KW-1185">Reference proteome</keyword>
<dbReference type="GO" id="GO:0005634">
    <property type="term" value="C:nucleus"/>
    <property type="evidence" value="ECO:0007669"/>
    <property type="project" value="UniProtKB-SubCell"/>
</dbReference>
<dbReference type="Pfam" id="PF10198">
    <property type="entry name" value="Ada3"/>
    <property type="match status" value="1"/>
</dbReference>
<dbReference type="OrthoDB" id="1232at2759"/>
<dbReference type="GO" id="GO:0000124">
    <property type="term" value="C:SAGA complex"/>
    <property type="evidence" value="ECO:0007669"/>
    <property type="project" value="TreeGrafter"/>
</dbReference>
<sequence length="564" mass="64387">MESESTRRYNPPIPLSSSTAQQYRQYVSPASAVSSNIRDIPEPHDLCNIRNDLETIVQAPQARILLLKKDLSNLLENVKVHDSPVVSDTPEKPRPVSAGKNINAIMERMRIERSKAAEENHDGNGNGRFHGPRMSKAQMDRQTALEALRRRRRREESVDTQDEARGLGDHPVNPIGNSIPPSSPVPSESRASHNHDHNQDPYLKKRKTGNGVPRKKSQRPNESHPRKSAAKDEELDFVRVKPAHQVPVVNFWAAVEPYFRPLTAEDREFLLQRGDDETPYQIPRLGTYYLHRWAEEDGSLVAPPSPIPRPAYLDDKDLIADDHLLRSELSCGELTERLLSTLIPEHLNDDLRQELHEEASEDDPGMIHAEEEQEEEEQGEEEGGRTVAALTSAVPDHVAGFEDRLKRELQYVGLLDIDMDDEDDEMAWYAREDDEISAELRQLGRELKEQVKINDFRKKRLLSVVDEQLQFEQYQQVLDTLDSQVEQCYTKRLRVQKSKKRKATSAPRSTLSEHTVAAMEKRAMWVSHVGKMFTQKNRVMPETSIYDIPETNAQEITDTSTSSM</sequence>
<feature type="region of interest" description="Disordered" evidence="6">
    <location>
        <begin position="356"/>
        <end position="385"/>
    </location>
</feature>
<dbReference type="GO" id="GO:0006357">
    <property type="term" value="P:regulation of transcription by RNA polymerase II"/>
    <property type="evidence" value="ECO:0007669"/>
    <property type="project" value="TreeGrafter"/>
</dbReference>
<evidence type="ECO:0000256" key="6">
    <source>
        <dbReference type="SAM" id="MobiDB-lite"/>
    </source>
</evidence>
<comment type="caution">
    <text evidence="7">The sequence shown here is derived from an EMBL/GenBank/DDBJ whole genome shotgun (WGS) entry which is preliminary data.</text>
</comment>
<organism evidence="7 8">
    <name type="scientific">Syncephalastrum racemosum</name>
    <name type="common">Filamentous fungus</name>
    <dbReference type="NCBI Taxonomy" id="13706"/>
    <lineage>
        <taxon>Eukaryota</taxon>
        <taxon>Fungi</taxon>
        <taxon>Fungi incertae sedis</taxon>
        <taxon>Mucoromycota</taxon>
        <taxon>Mucoromycotina</taxon>
        <taxon>Mucoromycetes</taxon>
        <taxon>Mucorales</taxon>
        <taxon>Syncephalastraceae</taxon>
        <taxon>Syncephalastrum</taxon>
    </lineage>
</organism>
<keyword evidence="5" id="KW-0539">Nucleus</keyword>
<dbReference type="GO" id="GO:0016740">
    <property type="term" value="F:transferase activity"/>
    <property type="evidence" value="ECO:0007669"/>
    <property type="project" value="UniProtKB-KW"/>
</dbReference>
<dbReference type="AlphaFoldDB" id="A0A1X2H2U3"/>
<comment type="similarity">
    <text evidence="2">Belongs to the NGG1 family.</text>
</comment>
<evidence type="ECO:0000256" key="1">
    <source>
        <dbReference type="ARBA" id="ARBA00004123"/>
    </source>
</evidence>
<protein>
    <submittedName>
        <fullName evidence="7">Histone acetyltransferases subunit 3-domain-containing protein</fullName>
    </submittedName>
</protein>
<dbReference type="OMA" id="CNIRNDL"/>
<reference evidence="7 8" key="1">
    <citation type="submission" date="2016-07" db="EMBL/GenBank/DDBJ databases">
        <title>Pervasive Adenine N6-methylation of Active Genes in Fungi.</title>
        <authorList>
            <consortium name="DOE Joint Genome Institute"/>
            <person name="Mondo S.J."/>
            <person name="Dannebaum R.O."/>
            <person name="Kuo R.C."/>
            <person name="Labutti K."/>
            <person name="Haridas S."/>
            <person name="Kuo A."/>
            <person name="Salamov A."/>
            <person name="Ahrendt S.R."/>
            <person name="Lipzen A."/>
            <person name="Sullivan W."/>
            <person name="Andreopoulos W.B."/>
            <person name="Clum A."/>
            <person name="Lindquist E."/>
            <person name="Daum C."/>
            <person name="Ramamoorthy G.K."/>
            <person name="Gryganskyi A."/>
            <person name="Culley D."/>
            <person name="Magnuson J.K."/>
            <person name="James T.Y."/>
            <person name="O'Malley M.A."/>
            <person name="Stajich J.E."/>
            <person name="Spatafora J.W."/>
            <person name="Visel A."/>
            <person name="Grigoriev I.V."/>
        </authorList>
    </citation>
    <scope>NUCLEOTIDE SEQUENCE [LARGE SCALE GENOMIC DNA]</scope>
    <source>
        <strain evidence="7 8">NRRL 2496</strain>
    </source>
</reference>
<feature type="compositionally biased region" description="Acidic residues" evidence="6">
    <location>
        <begin position="371"/>
        <end position="381"/>
    </location>
</feature>
<keyword evidence="4" id="KW-0804">Transcription</keyword>
<feature type="compositionally biased region" description="Basic and acidic residues" evidence="6">
    <location>
        <begin position="190"/>
        <end position="203"/>
    </location>
</feature>
<dbReference type="PANTHER" id="PTHR13556:SF2">
    <property type="entry name" value="TRANSCRIPTIONAL ADAPTER 3"/>
    <property type="match status" value="1"/>
</dbReference>
<dbReference type="EMBL" id="MCGN01000010">
    <property type="protein sequence ID" value="ORY92105.1"/>
    <property type="molecule type" value="Genomic_DNA"/>
</dbReference>
<comment type="subcellular location">
    <subcellularLocation>
        <location evidence="1">Nucleus</location>
    </subcellularLocation>
</comment>
<evidence type="ECO:0000256" key="3">
    <source>
        <dbReference type="ARBA" id="ARBA00023015"/>
    </source>
</evidence>
<evidence type="ECO:0000256" key="2">
    <source>
        <dbReference type="ARBA" id="ARBA00005330"/>
    </source>
</evidence>
<evidence type="ECO:0000256" key="4">
    <source>
        <dbReference type="ARBA" id="ARBA00023163"/>
    </source>
</evidence>
<dbReference type="Proteomes" id="UP000242180">
    <property type="component" value="Unassembled WGS sequence"/>
</dbReference>
<feature type="region of interest" description="Disordered" evidence="6">
    <location>
        <begin position="1"/>
        <end position="22"/>
    </location>
</feature>
<dbReference type="PANTHER" id="PTHR13556">
    <property type="entry name" value="TRANSCRIPTIONAL ADAPTER 3-RELATED"/>
    <property type="match status" value="1"/>
</dbReference>
<dbReference type="FunCoup" id="A0A1X2H2U3">
    <property type="interactions" value="37"/>
</dbReference>
<feature type="compositionally biased region" description="Basic residues" evidence="6">
    <location>
        <begin position="204"/>
        <end position="218"/>
    </location>
</feature>
<dbReference type="GO" id="GO:0003713">
    <property type="term" value="F:transcription coactivator activity"/>
    <property type="evidence" value="ECO:0007669"/>
    <property type="project" value="TreeGrafter"/>
</dbReference>
<accession>A0A1X2H2U3</accession>
<dbReference type="STRING" id="13706.A0A1X2H2U3"/>
<feature type="compositionally biased region" description="Low complexity" evidence="6">
    <location>
        <begin position="171"/>
        <end position="180"/>
    </location>
</feature>
<keyword evidence="3" id="KW-0805">Transcription regulation</keyword>
<dbReference type="InParanoid" id="A0A1X2H2U3"/>
<evidence type="ECO:0000313" key="8">
    <source>
        <dbReference type="Proteomes" id="UP000242180"/>
    </source>
</evidence>
<feature type="region of interest" description="Disordered" evidence="6">
    <location>
        <begin position="115"/>
        <end position="236"/>
    </location>
</feature>
<evidence type="ECO:0000313" key="7">
    <source>
        <dbReference type="EMBL" id="ORY92105.1"/>
    </source>
</evidence>